<gene>
    <name evidence="2" type="ORF">C2G38_2084763</name>
</gene>
<dbReference type="GO" id="GO:0005524">
    <property type="term" value="F:ATP binding"/>
    <property type="evidence" value="ECO:0007669"/>
    <property type="project" value="InterPro"/>
</dbReference>
<organism evidence="2 3">
    <name type="scientific">Gigaspora rosea</name>
    <dbReference type="NCBI Taxonomy" id="44941"/>
    <lineage>
        <taxon>Eukaryota</taxon>
        <taxon>Fungi</taxon>
        <taxon>Fungi incertae sedis</taxon>
        <taxon>Mucoromycota</taxon>
        <taxon>Glomeromycotina</taxon>
        <taxon>Glomeromycetes</taxon>
        <taxon>Diversisporales</taxon>
        <taxon>Gigasporaceae</taxon>
        <taxon>Gigaspora</taxon>
    </lineage>
</organism>
<dbReference type="PRINTS" id="PR00109">
    <property type="entry name" value="TYRKINASE"/>
</dbReference>
<proteinExistence type="predicted"/>
<keyword evidence="3" id="KW-1185">Reference proteome</keyword>
<dbReference type="OrthoDB" id="6718656at2759"/>
<dbReference type="InterPro" id="IPR001245">
    <property type="entry name" value="Ser-Thr/Tyr_kinase_cat_dom"/>
</dbReference>
<dbReference type="InterPro" id="IPR011009">
    <property type="entry name" value="Kinase-like_dom_sf"/>
</dbReference>
<dbReference type="InterPro" id="IPR051681">
    <property type="entry name" value="Ser/Thr_Kinases-Pseudokinases"/>
</dbReference>
<name>A0A397VA22_9GLOM</name>
<dbReference type="EMBL" id="QKWP01000516">
    <property type="protein sequence ID" value="RIB18791.1"/>
    <property type="molecule type" value="Genomic_DNA"/>
</dbReference>
<dbReference type="GO" id="GO:0004674">
    <property type="term" value="F:protein serine/threonine kinase activity"/>
    <property type="evidence" value="ECO:0007669"/>
    <property type="project" value="TreeGrafter"/>
</dbReference>
<dbReference type="PANTHER" id="PTHR44329">
    <property type="entry name" value="SERINE/THREONINE-PROTEIN KINASE TNNI3K-RELATED"/>
    <property type="match status" value="1"/>
</dbReference>
<protein>
    <submittedName>
        <fullName evidence="2">Kinase-like domain-containing protein</fullName>
    </submittedName>
</protein>
<dbReference type="STRING" id="44941.A0A397VA22"/>
<dbReference type="PROSITE" id="PS50011">
    <property type="entry name" value="PROTEIN_KINASE_DOM"/>
    <property type="match status" value="1"/>
</dbReference>
<reference evidence="2 3" key="1">
    <citation type="submission" date="2018-06" db="EMBL/GenBank/DDBJ databases">
        <title>Comparative genomics reveals the genomic features of Rhizophagus irregularis, R. cerebriforme, R. diaphanum and Gigaspora rosea, and their symbiotic lifestyle signature.</title>
        <authorList>
            <person name="Morin E."/>
            <person name="San Clemente H."/>
            <person name="Chen E.C.H."/>
            <person name="De La Providencia I."/>
            <person name="Hainaut M."/>
            <person name="Kuo A."/>
            <person name="Kohler A."/>
            <person name="Murat C."/>
            <person name="Tang N."/>
            <person name="Roy S."/>
            <person name="Loubradou J."/>
            <person name="Henrissat B."/>
            <person name="Grigoriev I.V."/>
            <person name="Corradi N."/>
            <person name="Roux C."/>
            <person name="Martin F.M."/>
        </authorList>
    </citation>
    <scope>NUCLEOTIDE SEQUENCE [LARGE SCALE GENOMIC DNA]</scope>
    <source>
        <strain evidence="2 3">DAOM 194757</strain>
    </source>
</reference>
<feature type="domain" description="Protein kinase" evidence="1">
    <location>
        <begin position="1"/>
        <end position="193"/>
    </location>
</feature>
<evidence type="ECO:0000259" key="1">
    <source>
        <dbReference type="PROSITE" id="PS50011"/>
    </source>
</evidence>
<dbReference type="PIRSF" id="PIRSF000654">
    <property type="entry name" value="Integrin-linked_kinase"/>
    <property type="match status" value="1"/>
</dbReference>
<comment type="caution">
    <text evidence="2">The sequence shown here is derived from an EMBL/GenBank/DDBJ whole genome shotgun (WGS) entry which is preliminary data.</text>
</comment>
<dbReference type="Pfam" id="PF07714">
    <property type="entry name" value="PK_Tyr_Ser-Thr"/>
    <property type="match status" value="1"/>
</dbReference>
<dbReference type="SUPFAM" id="SSF56112">
    <property type="entry name" value="Protein kinase-like (PK-like)"/>
    <property type="match status" value="1"/>
</dbReference>
<evidence type="ECO:0000313" key="2">
    <source>
        <dbReference type="EMBL" id="RIB18791.1"/>
    </source>
</evidence>
<keyword evidence="2" id="KW-0418">Kinase</keyword>
<evidence type="ECO:0000313" key="3">
    <source>
        <dbReference type="Proteomes" id="UP000266673"/>
    </source>
</evidence>
<keyword evidence="2" id="KW-0808">Transferase</keyword>
<sequence length="219" mass="25204">MLVLQYANSDTLRKYLRVKQNNGLYKILWVELTQIAKDIASGLEYLHMKNIIHCDLHSKNILMHDDKALIADFGLPKELDGPTCLRDVIAYTDPQYLLSGGSFKQNEKSDIYGLGVLLWELTSGVPPYYNLSSFAIKIEISKNNREKIVDNTPTDYSNLYEKCWSSDQNQRPKIDEILIELERLSTEISLEFIMNRIEFTRSEINSCTLSTSVVPFQIE</sequence>
<dbReference type="AlphaFoldDB" id="A0A397VA22"/>
<dbReference type="Proteomes" id="UP000266673">
    <property type="component" value="Unassembled WGS sequence"/>
</dbReference>
<dbReference type="Gene3D" id="1.10.510.10">
    <property type="entry name" value="Transferase(Phosphotransferase) domain 1"/>
    <property type="match status" value="1"/>
</dbReference>
<dbReference type="InterPro" id="IPR000719">
    <property type="entry name" value="Prot_kinase_dom"/>
</dbReference>
<accession>A0A397VA22</accession>